<reference evidence="3 4" key="1">
    <citation type="submission" date="2020-07" db="EMBL/GenBank/DDBJ databases">
        <title>Characterization and genome sequencing of isolate MD1, a novel member within the family Lachnospiraceae.</title>
        <authorList>
            <person name="Rettenmaier R."/>
            <person name="Di Bello L."/>
            <person name="Zinser C."/>
            <person name="Scheitz K."/>
            <person name="Liebl W."/>
            <person name="Zverlov V."/>
        </authorList>
    </citation>
    <scope>NUCLEOTIDE SEQUENCE [LARGE SCALE GENOMIC DNA]</scope>
    <source>
        <strain evidence="3 4">MD1</strain>
    </source>
</reference>
<dbReference type="PROSITE" id="PS51257">
    <property type="entry name" value="PROKAR_LIPOPROTEIN"/>
    <property type="match status" value="1"/>
</dbReference>
<feature type="chain" id="PRO_5032804525" evidence="2">
    <location>
        <begin position="26"/>
        <end position="325"/>
    </location>
</feature>
<keyword evidence="2" id="KW-0732">Signal</keyword>
<dbReference type="AlphaFoldDB" id="A0A839K1D9"/>
<evidence type="ECO:0000256" key="1">
    <source>
        <dbReference type="SAM" id="MobiDB-lite"/>
    </source>
</evidence>
<protein>
    <submittedName>
        <fullName evidence="3">Uncharacterized protein</fullName>
    </submittedName>
</protein>
<gene>
    <name evidence="3" type="ORF">H0486_10140</name>
</gene>
<accession>A0A839K1D9</accession>
<keyword evidence="4" id="KW-1185">Reference proteome</keyword>
<organism evidence="3 4">
    <name type="scientific">Variimorphobacter saccharofermentans</name>
    <dbReference type="NCBI Taxonomy" id="2755051"/>
    <lineage>
        <taxon>Bacteria</taxon>
        <taxon>Bacillati</taxon>
        <taxon>Bacillota</taxon>
        <taxon>Clostridia</taxon>
        <taxon>Lachnospirales</taxon>
        <taxon>Lachnospiraceae</taxon>
        <taxon>Variimorphobacter</taxon>
    </lineage>
</organism>
<name>A0A839K1D9_9FIRM</name>
<dbReference type="Proteomes" id="UP000574276">
    <property type="component" value="Unassembled WGS sequence"/>
</dbReference>
<dbReference type="RefSeq" id="WP_228352915.1">
    <property type="nucleotide sequence ID" value="NZ_JACEGA010000001.1"/>
</dbReference>
<proteinExistence type="predicted"/>
<dbReference type="EMBL" id="JACEGA010000001">
    <property type="protein sequence ID" value="MBB2183238.1"/>
    <property type="molecule type" value="Genomic_DNA"/>
</dbReference>
<feature type="region of interest" description="Disordered" evidence="1">
    <location>
        <begin position="27"/>
        <end position="75"/>
    </location>
</feature>
<evidence type="ECO:0000313" key="4">
    <source>
        <dbReference type="Proteomes" id="UP000574276"/>
    </source>
</evidence>
<feature type="compositionally biased region" description="Basic and acidic residues" evidence="1">
    <location>
        <begin position="28"/>
        <end position="63"/>
    </location>
</feature>
<evidence type="ECO:0000313" key="3">
    <source>
        <dbReference type="EMBL" id="MBB2183238.1"/>
    </source>
</evidence>
<feature type="signal peptide" evidence="2">
    <location>
        <begin position="1"/>
        <end position="25"/>
    </location>
</feature>
<comment type="caution">
    <text evidence="3">The sequence shown here is derived from an EMBL/GenBank/DDBJ whole genome shotgun (WGS) entry which is preliminary data.</text>
</comment>
<evidence type="ECO:0000256" key="2">
    <source>
        <dbReference type="SAM" id="SignalP"/>
    </source>
</evidence>
<sequence>MRKINRKIFILGILIVCMLMTTACGSNDSKKEITGSEDNSKENTDMKDTNDSDAPKDTERIDNSDDTESSNDGKTADLETIDEAVLFEEDGVRVTAKEIVDDPIWGKGIVVLIENDTEQNIGVQCNTIVVNNYMISDLFSSTVAAGKKDNETITLLSSSLEEAGIDTISEINISFKVFDADSYDTLFNTDEISIKTSAYGTVEQPAMDSGKELLNKDGIRIVGKYVTEDSIWGAGVLLYIENTSDADVLIQCDNMSVNGYMVTPYFSSQVNKGRMALSPITILSSELEENGIDKVTDFELIFNIINPENYDTIFESDPIPFSVAE</sequence>